<keyword evidence="1 5" id="KW-0489">Methyltransferase</keyword>
<dbReference type="InterPro" id="IPR014816">
    <property type="entry name" value="tRNA_MeTrfase_Gcd14"/>
</dbReference>
<feature type="binding site" evidence="6">
    <location>
        <begin position="107"/>
        <end position="110"/>
    </location>
    <ligand>
        <name>S-adenosyl-L-methionine</name>
        <dbReference type="ChEBI" id="CHEBI:59789"/>
    </ligand>
</feature>
<evidence type="ECO:0000313" key="8">
    <source>
        <dbReference type="EMBL" id="GAW91487.1"/>
    </source>
</evidence>
<comment type="subunit">
    <text evidence="5">Homotetramer composed of a dimer of dimers.</text>
</comment>
<reference evidence="9" key="1">
    <citation type="journal article" date="2017" name="Appl. Environ. Microbiol.">
        <title>Genomic analysis of Calderihabitans maritimus KKC1, a thermophilic hydrogenogenic carboxydotrophic bacterium isolated from marine sediment.</title>
        <authorList>
            <person name="Omae K."/>
            <person name="Yoneda Y."/>
            <person name="Fukuyama Y."/>
            <person name="Yoshida T."/>
            <person name="Sako Y."/>
        </authorList>
    </citation>
    <scope>NUCLEOTIDE SEQUENCE [LARGE SCALE GENOMIC DNA]</scope>
    <source>
        <strain evidence="9">KKC1</strain>
    </source>
</reference>
<feature type="binding site" evidence="6">
    <location>
        <position position="128"/>
    </location>
    <ligand>
        <name>S-adenosyl-L-methionine</name>
        <dbReference type="ChEBI" id="CHEBI:59789"/>
    </ligand>
</feature>
<dbReference type="EC" id="2.1.1.220" evidence="5"/>
<dbReference type="PROSITE" id="PS51620">
    <property type="entry name" value="SAM_TRM61"/>
    <property type="match status" value="1"/>
</dbReference>
<comment type="similarity">
    <text evidence="5">Belongs to the class I-like SAM-binding methyltransferase superfamily. TRM61 family.</text>
</comment>
<dbReference type="PANTHER" id="PTHR12133">
    <property type="entry name" value="TRNA (ADENINE(58)-N(1))-METHYLTRANSFERASE"/>
    <property type="match status" value="1"/>
</dbReference>
<dbReference type="FunFam" id="3.10.330.20:FF:000003">
    <property type="entry name" value="tRNA (Adenine(58)-N(1))-methyltransferase, mitochondrial isoform X1"/>
    <property type="match status" value="1"/>
</dbReference>
<keyword evidence="9" id="KW-1185">Reference proteome</keyword>
<dbReference type="AlphaFoldDB" id="A0A1Z5HQ43"/>
<evidence type="ECO:0000256" key="1">
    <source>
        <dbReference type="ARBA" id="ARBA00022603"/>
    </source>
</evidence>
<dbReference type="Proteomes" id="UP000197032">
    <property type="component" value="Unassembled WGS sequence"/>
</dbReference>
<keyword evidence="2 5" id="KW-0808">Transferase</keyword>
<comment type="caution">
    <text evidence="8">The sequence shown here is derived from an EMBL/GenBank/DDBJ whole genome shotgun (WGS) entry which is preliminary data.</text>
</comment>
<dbReference type="GO" id="GO:0031515">
    <property type="term" value="C:tRNA (m1A) methyltransferase complex"/>
    <property type="evidence" value="ECO:0007669"/>
    <property type="project" value="UniProtKB-UniRule"/>
</dbReference>
<dbReference type="Gene3D" id="3.10.330.20">
    <property type="match status" value="1"/>
</dbReference>
<name>A0A1Z5HQ43_9FIRM</name>
<dbReference type="PIRSF" id="PIRSF017269">
    <property type="entry name" value="GCD14"/>
    <property type="match status" value="1"/>
</dbReference>
<evidence type="ECO:0000256" key="5">
    <source>
        <dbReference type="PIRNR" id="PIRNR017269"/>
    </source>
</evidence>
<evidence type="ECO:0000256" key="6">
    <source>
        <dbReference type="PIRSR" id="PIRSR017269-1"/>
    </source>
</evidence>
<dbReference type="InterPro" id="IPR029063">
    <property type="entry name" value="SAM-dependent_MTases_sf"/>
</dbReference>
<dbReference type="Gene3D" id="3.40.50.150">
    <property type="entry name" value="Vaccinia Virus protein VP39"/>
    <property type="match status" value="1"/>
</dbReference>
<feature type="binding site" evidence="6">
    <location>
        <position position="173"/>
    </location>
    <ligand>
        <name>S-adenosyl-L-methionine</name>
        <dbReference type="ChEBI" id="CHEBI:59789"/>
    </ligand>
</feature>
<proteinExistence type="inferred from homology"/>
<accession>A0A1Z5HQ43</accession>
<keyword evidence="4 5" id="KW-0819">tRNA processing</keyword>
<dbReference type="RefSeq" id="WP_088553010.1">
    <property type="nucleotide sequence ID" value="NZ_BDGJ01000018.1"/>
</dbReference>
<gene>
    <name evidence="8" type="ORF">KKC1_06490</name>
</gene>
<dbReference type="GO" id="GO:0030488">
    <property type="term" value="P:tRNA methylation"/>
    <property type="evidence" value="ECO:0007669"/>
    <property type="project" value="InterPro"/>
</dbReference>
<comment type="catalytic activity">
    <reaction evidence="5">
        <text>adenosine(58) in tRNA + S-adenosyl-L-methionine = N(1)-methyladenosine(58) in tRNA + S-adenosyl-L-homocysteine + H(+)</text>
        <dbReference type="Rhea" id="RHEA:43152"/>
        <dbReference type="Rhea" id="RHEA-COMP:10365"/>
        <dbReference type="Rhea" id="RHEA-COMP:10366"/>
        <dbReference type="ChEBI" id="CHEBI:15378"/>
        <dbReference type="ChEBI" id="CHEBI:57856"/>
        <dbReference type="ChEBI" id="CHEBI:59789"/>
        <dbReference type="ChEBI" id="CHEBI:74411"/>
        <dbReference type="ChEBI" id="CHEBI:74491"/>
        <dbReference type="EC" id="2.1.1.220"/>
    </reaction>
</comment>
<organism evidence="8 9">
    <name type="scientific">Calderihabitans maritimus</name>
    <dbReference type="NCBI Taxonomy" id="1246530"/>
    <lineage>
        <taxon>Bacteria</taxon>
        <taxon>Bacillati</taxon>
        <taxon>Bacillota</taxon>
        <taxon>Clostridia</taxon>
        <taxon>Neomoorellales</taxon>
        <taxon>Calderihabitantaceae</taxon>
        <taxon>Calderihabitans</taxon>
    </lineage>
</organism>
<dbReference type="InterPro" id="IPR049470">
    <property type="entry name" value="TRM61_C"/>
</dbReference>
<feature type="domain" description="tRNA (adenine(58)-N(1))-methyltransferase catalytic subunit TRM61 C-terminal" evidence="7">
    <location>
        <begin position="59"/>
        <end position="232"/>
    </location>
</feature>
<evidence type="ECO:0000256" key="3">
    <source>
        <dbReference type="ARBA" id="ARBA00022691"/>
    </source>
</evidence>
<evidence type="ECO:0000259" key="7">
    <source>
        <dbReference type="Pfam" id="PF08704"/>
    </source>
</evidence>
<dbReference type="Pfam" id="PF08704">
    <property type="entry name" value="GCD14"/>
    <property type="match status" value="1"/>
</dbReference>
<dbReference type="GO" id="GO:0160107">
    <property type="term" value="F:tRNA (adenine(58)-N1)-methyltransferase activity"/>
    <property type="evidence" value="ECO:0007669"/>
    <property type="project" value="UniProtKB-EC"/>
</dbReference>
<comment type="function">
    <text evidence="5">Catalyzes the S-adenosyl-L-methionine-dependent formation of N(1)-methyladenine at position 58 (m1A58) in tRNA.</text>
</comment>
<evidence type="ECO:0000256" key="4">
    <source>
        <dbReference type="ARBA" id="ARBA00022694"/>
    </source>
</evidence>
<keyword evidence="3 5" id="KW-0949">S-adenosyl-L-methionine</keyword>
<protein>
    <recommendedName>
        <fullName evidence="5">tRNA (adenine(58)-N(1))-methyltransferase TrmI</fullName>
        <ecNumber evidence="5">2.1.1.220</ecNumber>
    </recommendedName>
</protein>
<dbReference type="OrthoDB" id="9781391at2"/>
<dbReference type="PANTHER" id="PTHR12133:SF1">
    <property type="entry name" value="TRNA (ADENINE(58)-N(1))-METHYLTRANSFERASE, MITOCHONDRIAL"/>
    <property type="match status" value="1"/>
</dbReference>
<evidence type="ECO:0000313" key="9">
    <source>
        <dbReference type="Proteomes" id="UP000197032"/>
    </source>
</evidence>
<sequence length="264" mass="29764">MDKLAEGDLVIFVDHKGRSFMQRLDPKKIFNFHDGQIAHEEVIGKPDGSEILTSIGKKVLVFRPTLKEYIMNMPRKSNIVYPKDISIILMWADVFPGARVVEAGSGSGALLLSLLRAVGNEGQVISYEEREDMLERARKNVERFGGIPPHLTLKKGNIYEQIEERDIDRIILDVPEPWRVLPHASVALKSGGIIVAYTPTIKQAEQFVAAVKSSSDFMFLQTIEVLIREWHIEGLSVRPEHRMVGHTGFLSLARKFIPVSPLQE</sequence>
<dbReference type="SUPFAM" id="SSF53335">
    <property type="entry name" value="S-adenosyl-L-methionine-dependent methyltransferases"/>
    <property type="match status" value="1"/>
</dbReference>
<dbReference type="Pfam" id="PF14801">
    <property type="entry name" value="TrmI-like_N"/>
    <property type="match status" value="1"/>
</dbReference>
<dbReference type="EMBL" id="BDGJ01000018">
    <property type="protein sequence ID" value="GAW91487.1"/>
    <property type="molecule type" value="Genomic_DNA"/>
</dbReference>
<evidence type="ECO:0000256" key="2">
    <source>
        <dbReference type="ARBA" id="ARBA00022679"/>
    </source>
</evidence>